<dbReference type="Proteomes" id="UP000321787">
    <property type="component" value="Unassembled WGS sequence"/>
</dbReference>
<dbReference type="EMBL" id="BJTZ01000039">
    <property type="protein sequence ID" value="GEK15752.1"/>
    <property type="molecule type" value="Genomic_DNA"/>
</dbReference>
<evidence type="ECO:0000256" key="5">
    <source>
        <dbReference type="ARBA" id="ARBA00022692"/>
    </source>
</evidence>
<dbReference type="Gene3D" id="3.30.1330.60">
    <property type="entry name" value="OmpA-like domain"/>
    <property type="match status" value="1"/>
</dbReference>
<keyword evidence="4" id="KW-1134">Transmembrane beta strand</keyword>
<dbReference type="InterPro" id="IPR036737">
    <property type="entry name" value="OmpA-like_sf"/>
</dbReference>
<protein>
    <submittedName>
        <fullName evidence="13">Membrane protein</fullName>
    </submittedName>
    <submittedName>
        <fullName evidence="14">OmpA family protein</fullName>
    </submittedName>
</protein>
<evidence type="ECO:0000256" key="9">
    <source>
        <dbReference type="ARBA" id="ARBA00023237"/>
    </source>
</evidence>
<dbReference type="InterPro" id="IPR006665">
    <property type="entry name" value="OmpA-like"/>
</dbReference>
<comment type="subcellular location">
    <subcellularLocation>
        <location evidence="1">Cell outer membrane</location>
        <topology evidence="1">Multi-pass membrane protein</topology>
    </subcellularLocation>
</comment>
<name>A0A510UM67_ALIFS</name>
<dbReference type="PRINTS" id="PR01021">
    <property type="entry name" value="OMPADOMAIN"/>
</dbReference>
<evidence type="ECO:0000256" key="7">
    <source>
        <dbReference type="ARBA" id="ARBA00023114"/>
    </source>
</evidence>
<dbReference type="RefSeq" id="WP_012535452.1">
    <property type="nucleotide sequence ID" value="NZ_BJTZ01000039.1"/>
</dbReference>
<dbReference type="Pfam" id="PF01389">
    <property type="entry name" value="OmpA_membrane"/>
    <property type="match status" value="1"/>
</dbReference>
<feature type="domain" description="OmpA-like" evidence="12">
    <location>
        <begin position="218"/>
        <end position="334"/>
    </location>
</feature>
<dbReference type="CDD" id="cd07185">
    <property type="entry name" value="OmpA_C-like"/>
    <property type="match status" value="1"/>
</dbReference>
<evidence type="ECO:0000256" key="4">
    <source>
        <dbReference type="ARBA" id="ARBA00022452"/>
    </source>
</evidence>
<comment type="caution">
    <text evidence="13">The sequence shown here is derived from an EMBL/GenBank/DDBJ whole genome shotgun (WGS) entry which is preliminary data.</text>
</comment>
<evidence type="ECO:0000256" key="8">
    <source>
        <dbReference type="ARBA" id="ARBA00023136"/>
    </source>
</evidence>
<keyword evidence="11" id="KW-0732">Signal</keyword>
<proteinExistence type="inferred from homology"/>
<evidence type="ECO:0000313" key="14">
    <source>
        <dbReference type="EMBL" id="MUK50572.1"/>
    </source>
</evidence>
<dbReference type="Gene3D" id="2.40.160.20">
    <property type="match status" value="1"/>
</dbReference>
<dbReference type="GO" id="GO:0006811">
    <property type="term" value="P:monoatomic ion transport"/>
    <property type="evidence" value="ECO:0007669"/>
    <property type="project" value="UniProtKB-KW"/>
</dbReference>
<evidence type="ECO:0000256" key="11">
    <source>
        <dbReference type="SAM" id="SignalP"/>
    </source>
</evidence>
<dbReference type="SUPFAM" id="SSF103088">
    <property type="entry name" value="OmpA-like"/>
    <property type="match status" value="1"/>
</dbReference>
<dbReference type="GO" id="GO:0009279">
    <property type="term" value="C:cell outer membrane"/>
    <property type="evidence" value="ECO:0007669"/>
    <property type="project" value="UniProtKB-SubCell"/>
</dbReference>
<dbReference type="GO" id="GO:0015288">
    <property type="term" value="F:porin activity"/>
    <property type="evidence" value="ECO:0007669"/>
    <property type="project" value="UniProtKB-KW"/>
</dbReference>
<reference evidence="14 16" key="2">
    <citation type="submission" date="2019-11" db="EMBL/GenBank/DDBJ databases">
        <title>Using colonization assays and comparative genomics to discover symbiosis behaviors and factors in Vibrio fischeri.</title>
        <authorList>
            <person name="Bongrand C."/>
            <person name="Moriano-Gutierrez S."/>
            <person name="Arevalo P."/>
            <person name="Mcfall-Ngai M."/>
            <person name="Visick K."/>
            <person name="Polz M.F."/>
            <person name="Ruby E.G."/>
        </authorList>
    </citation>
    <scope>NUCLEOTIDE SEQUENCE [LARGE SCALE GENOMIC DNA]</scope>
    <source>
        <strain evidence="16">emors.4.1</strain>
        <strain evidence="14">Emors.4.1</strain>
    </source>
</reference>
<dbReference type="Pfam" id="PF00691">
    <property type="entry name" value="OmpA"/>
    <property type="match status" value="1"/>
</dbReference>
<dbReference type="GO" id="GO:0046930">
    <property type="term" value="C:pore complex"/>
    <property type="evidence" value="ECO:0007669"/>
    <property type="project" value="UniProtKB-KW"/>
</dbReference>
<dbReference type="InterPro" id="IPR050330">
    <property type="entry name" value="Bact_OuterMem_StrucFunc"/>
</dbReference>
<dbReference type="SUPFAM" id="SSF56925">
    <property type="entry name" value="OMPA-like"/>
    <property type="match status" value="1"/>
</dbReference>
<keyword evidence="3" id="KW-0813">Transport</keyword>
<keyword evidence="7" id="KW-0626">Porin</keyword>
<dbReference type="AlphaFoldDB" id="A0A510UM67"/>
<accession>A0A510UM67</accession>
<comment type="similarity">
    <text evidence="2">Belongs to the outer membrane OOP (TC 1.B.6) superfamily. OmpA family.</text>
</comment>
<evidence type="ECO:0000256" key="2">
    <source>
        <dbReference type="ARBA" id="ARBA00005710"/>
    </source>
</evidence>
<feature type="signal peptide" evidence="11">
    <location>
        <begin position="1"/>
        <end position="23"/>
    </location>
</feature>
<sequence length="341" mass="38320">MRNSYYLKLVPALFSFYAMSANAEVIYPSFFVGGSLGYQLADDDNYSYSDPGAPSFGVSGGVQFNDDWRWDIGYQYSDTLEARQNNIELTPAWFETALRYDWELQKNYKAYARLGVAYWDVDKEIKGVETLSTQGISPLGEVGISYALTPNIDIEGGFKYINEIGDKYTGRYDNNSFVINLNYKFINEKKVIEKVVVKKEPKALPPKPVVVPVKPVKKIITTNEESYVTYFSFASSKVNTGSLELQKVLHILKKYPQSNLILTGNTDSIGSYASNQRLSQKRANSVARFFTDRGISISRITVRADGETNPVASNITAEGRSQNLRVDMNIPSFSYDIVVSK</sequence>
<keyword evidence="5" id="KW-0812">Transmembrane</keyword>
<evidence type="ECO:0000256" key="1">
    <source>
        <dbReference type="ARBA" id="ARBA00004571"/>
    </source>
</evidence>
<organism evidence="13 15">
    <name type="scientific">Aliivibrio fischeri</name>
    <name type="common">Vibrio fischeri</name>
    <dbReference type="NCBI Taxonomy" id="668"/>
    <lineage>
        <taxon>Bacteria</taxon>
        <taxon>Pseudomonadati</taxon>
        <taxon>Pseudomonadota</taxon>
        <taxon>Gammaproteobacteria</taxon>
        <taxon>Vibrionales</taxon>
        <taxon>Vibrionaceae</taxon>
        <taxon>Aliivibrio</taxon>
    </lineage>
</organism>
<gene>
    <name evidence="13" type="ORF">AFI02nite_37880</name>
    <name evidence="14" type="ORF">GNP88_15575</name>
</gene>
<dbReference type="PANTHER" id="PTHR30329:SF21">
    <property type="entry name" value="LIPOPROTEIN YIAD-RELATED"/>
    <property type="match status" value="1"/>
</dbReference>
<dbReference type="PROSITE" id="PS51123">
    <property type="entry name" value="OMPA_2"/>
    <property type="match status" value="1"/>
</dbReference>
<reference evidence="13 15" key="1">
    <citation type="submission" date="2019-07" db="EMBL/GenBank/DDBJ databases">
        <title>Whole genome shotgun sequence of Aliivibrio fischeri NBRC 101058.</title>
        <authorList>
            <person name="Hosoyama A."/>
            <person name="Uohara A."/>
            <person name="Ohji S."/>
            <person name="Ichikawa N."/>
        </authorList>
    </citation>
    <scope>NUCLEOTIDE SEQUENCE [LARGE SCALE GENOMIC DNA]</scope>
    <source>
        <strain evidence="13 15">NBRC 101058</strain>
    </source>
</reference>
<evidence type="ECO:0000259" key="12">
    <source>
        <dbReference type="PROSITE" id="PS51123"/>
    </source>
</evidence>
<dbReference type="InterPro" id="IPR011250">
    <property type="entry name" value="OMP/PagP_B-barrel"/>
</dbReference>
<feature type="chain" id="PRO_5033464603" evidence="11">
    <location>
        <begin position="24"/>
        <end position="341"/>
    </location>
</feature>
<evidence type="ECO:0000313" key="15">
    <source>
        <dbReference type="Proteomes" id="UP000321787"/>
    </source>
</evidence>
<evidence type="ECO:0000313" key="13">
    <source>
        <dbReference type="EMBL" id="GEK15752.1"/>
    </source>
</evidence>
<evidence type="ECO:0000256" key="3">
    <source>
        <dbReference type="ARBA" id="ARBA00022448"/>
    </source>
</evidence>
<evidence type="ECO:0000256" key="6">
    <source>
        <dbReference type="ARBA" id="ARBA00023065"/>
    </source>
</evidence>
<evidence type="ECO:0000256" key="10">
    <source>
        <dbReference type="PROSITE-ProRule" id="PRU00473"/>
    </source>
</evidence>
<dbReference type="Proteomes" id="UP000448038">
    <property type="component" value="Unassembled WGS sequence"/>
</dbReference>
<keyword evidence="8 10" id="KW-0472">Membrane</keyword>
<dbReference type="EMBL" id="WOBN01000024">
    <property type="protein sequence ID" value="MUK50572.1"/>
    <property type="molecule type" value="Genomic_DNA"/>
</dbReference>
<dbReference type="InterPro" id="IPR006664">
    <property type="entry name" value="OMP_bac"/>
</dbReference>
<keyword evidence="6" id="KW-0406">Ion transport</keyword>
<keyword evidence="9" id="KW-0998">Cell outer membrane</keyword>
<evidence type="ECO:0000313" key="16">
    <source>
        <dbReference type="Proteomes" id="UP000448038"/>
    </source>
</evidence>
<dbReference type="InterPro" id="IPR000498">
    <property type="entry name" value="OmpA-like_TM_dom"/>
</dbReference>
<dbReference type="PANTHER" id="PTHR30329">
    <property type="entry name" value="STATOR ELEMENT OF FLAGELLAR MOTOR COMPLEX"/>
    <property type="match status" value="1"/>
</dbReference>